<dbReference type="SUPFAM" id="SSF47336">
    <property type="entry name" value="ACP-like"/>
    <property type="match status" value="1"/>
</dbReference>
<proteinExistence type="predicted"/>
<organism evidence="4 5">
    <name type="scientific">Krasilnikovia cinnamomea</name>
    <dbReference type="NCBI Taxonomy" id="349313"/>
    <lineage>
        <taxon>Bacteria</taxon>
        <taxon>Bacillati</taxon>
        <taxon>Actinomycetota</taxon>
        <taxon>Actinomycetes</taxon>
        <taxon>Micromonosporales</taxon>
        <taxon>Micromonosporaceae</taxon>
        <taxon>Krasilnikovia</taxon>
    </lineage>
</organism>
<sequence length="82" mass="8803">MPTTVITLDDLKRILREAAGADDSVDLDGDILDTEFVDLGYDSLALLETAVRITREFGIALDDDVALGAQTPRQLLDVINGG</sequence>
<evidence type="ECO:0000256" key="2">
    <source>
        <dbReference type="ARBA" id="ARBA00022553"/>
    </source>
</evidence>
<comment type="caution">
    <text evidence="4">The sequence shown here is derived from an EMBL/GenBank/DDBJ whole genome shotgun (WGS) entry which is preliminary data.</text>
</comment>
<evidence type="ECO:0000259" key="3">
    <source>
        <dbReference type="PROSITE" id="PS50075"/>
    </source>
</evidence>
<dbReference type="InterPro" id="IPR006162">
    <property type="entry name" value="Ppantetheine_attach_site"/>
</dbReference>
<dbReference type="EMBL" id="SHKY01000001">
    <property type="protein sequence ID" value="RZU51630.1"/>
    <property type="molecule type" value="Genomic_DNA"/>
</dbReference>
<dbReference type="RefSeq" id="WP_130510372.1">
    <property type="nucleotide sequence ID" value="NZ_SHKY01000001.1"/>
</dbReference>
<dbReference type="PROSITE" id="PS50075">
    <property type="entry name" value="CARRIER"/>
    <property type="match status" value="1"/>
</dbReference>
<evidence type="ECO:0000256" key="1">
    <source>
        <dbReference type="ARBA" id="ARBA00022450"/>
    </source>
</evidence>
<keyword evidence="1" id="KW-0596">Phosphopantetheine</keyword>
<accession>A0A4Q7ZL03</accession>
<evidence type="ECO:0000313" key="4">
    <source>
        <dbReference type="EMBL" id="RZU51630.1"/>
    </source>
</evidence>
<reference evidence="4 5" key="1">
    <citation type="submission" date="2019-02" db="EMBL/GenBank/DDBJ databases">
        <title>Sequencing the genomes of 1000 actinobacteria strains.</title>
        <authorList>
            <person name="Klenk H.-P."/>
        </authorList>
    </citation>
    <scope>NUCLEOTIDE SEQUENCE [LARGE SCALE GENOMIC DNA]</scope>
    <source>
        <strain evidence="4 5">DSM 45162</strain>
    </source>
</reference>
<dbReference type="Gene3D" id="1.10.1200.10">
    <property type="entry name" value="ACP-like"/>
    <property type="match status" value="1"/>
</dbReference>
<dbReference type="InterPro" id="IPR036736">
    <property type="entry name" value="ACP-like_sf"/>
</dbReference>
<name>A0A4Q7ZL03_9ACTN</name>
<keyword evidence="2" id="KW-0597">Phosphoprotein</keyword>
<dbReference type="Pfam" id="PF00550">
    <property type="entry name" value="PP-binding"/>
    <property type="match status" value="1"/>
</dbReference>
<dbReference type="AlphaFoldDB" id="A0A4Q7ZL03"/>
<feature type="domain" description="Carrier" evidence="3">
    <location>
        <begin position="5"/>
        <end position="82"/>
    </location>
</feature>
<dbReference type="PROSITE" id="PS00012">
    <property type="entry name" value="PHOSPHOPANTETHEINE"/>
    <property type="match status" value="1"/>
</dbReference>
<dbReference type="OrthoDB" id="156693at2"/>
<dbReference type="InterPro" id="IPR009081">
    <property type="entry name" value="PP-bd_ACP"/>
</dbReference>
<keyword evidence="5" id="KW-1185">Reference proteome</keyword>
<evidence type="ECO:0000313" key="5">
    <source>
        <dbReference type="Proteomes" id="UP000292564"/>
    </source>
</evidence>
<dbReference type="Proteomes" id="UP000292564">
    <property type="component" value="Unassembled WGS sequence"/>
</dbReference>
<gene>
    <name evidence="4" type="ORF">EV385_3463</name>
</gene>
<protein>
    <submittedName>
        <fullName evidence="4">Act minimal PKS acyl carrier protein</fullName>
    </submittedName>
</protein>